<evidence type="ECO:0000313" key="4">
    <source>
        <dbReference type="Proteomes" id="UP000325684"/>
    </source>
</evidence>
<organism evidence="3 4">
    <name type="scientific">Microvirga brassicacearum</name>
    <dbReference type="NCBI Taxonomy" id="2580413"/>
    <lineage>
        <taxon>Bacteria</taxon>
        <taxon>Pseudomonadati</taxon>
        <taxon>Pseudomonadota</taxon>
        <taxon>Alphaproteobacteria</taxon>
        <taxon>Hyphomicrobiales</taxon>
        <taxon>Methylobacteriaceae</taxon>
        <taxon>Microvirga</taxon>
    </lineage>
</organism>
<reference evidence="3 4" key="1">
    <citation type="journal article" date="2019" name="Microorganisms">
        <title>Genome Insights into the Novel Species Microvirga brassicacearum, a Rapeseed Endophyte with Biotechnological Potential.</title>
        <authorList>
            <person name="Jimenez-Gomez A."/>
            <person name="Saati-Santamaria Z."/>
            <person name="Igual J.M."/>
            <person name="Rivas R."/>
            <person name="Mateos P.F."/>
            <person name="Garcia-Fraile P."/>
        </authorList>
    </citation>
    <scope>NUCLEOTIDE SEQUENCE [LARGE SCALE GENOMIC DNA]</scope>
    <source>
        <strain evidence="3 4">CDVBN77</strain>
    </source>
</reference>
<proteinExistence type="inferred from homology"/>
<evidence type="ECO:0000313" key="3">
    <source>
        <dbReference type="EMBL" id="KAB0267036.1"/>
    </source>
</evidence>
<protein>
    <submittedName>
        <fullName evidence="3">Lytic transglycosylase domain-containing protein</fullName>
    </submittedName>
</protein>
<dbReference type="AlphaFoldDB" id="A0A5N3PBA6"/>
<dbReference type="SUPFAM" id="SSF53955">
    <property type="entry name" value="Lysozyme-like"/>
    <property type="match status" value="1"/>
</dbReference>
<keyword evidence="4" id="KW-1185">Reference proteome</keyword>
<dbReference type="InterPro" id="IPR023346">
    <property type="entry name" value="Lysozyme-like_dom_sf"/>
</dbReference>
<accession>A0A5N3PBA6</accession>
<evidence type="ECO:0000259" key="2">
    <source>
        <dbReference type="Pfam" id="PF01464"/>
    </source>
</evidence>
<dbReference type="EMBL" id="VCMV01000014">
    <property type="protein sequence ID" value="KAB0267036.1"/>
    <property type="molecule type" value="Genomic_DNA"/>
</dbReference>
<dbReference type="OrthoDB" id="9788661at2"/>
<comment type="similarity">
    <text evidence="1">Belongs to the virb1 family.</text>
</comment>
<dbReference type="RefSeq" id="WP_150944448.1">
    <property type="nucleotide sequence ID" value="NZ_VCMV01000014.1"/>
</dbReference>
<evidence type="ECO:0000256" key="1">
    <source>
        <dbReference type="ARBA" id="ARBA00009387"/>
    </source>
</evidence>
<comment type="caution">
    <text evidence="3">The sequence shown here is derived from an EMBL/GenBank/DDBJ whole genome shotgun (WGS) entry which is preliminary data.</text>
</comment>
<dbReference type="Proteomes" id="UP000325684">
    <property type="component" value="Unassembled WGS sequence"/>
</dbReference>
<dbReference type="InterPro" id="IPR008258">
    <property type="entry name" value="Transglycosylase_SLT_dom_1"/>
</dbReference>
<name>A0A5N3PBA6_9HYPH</name>
<dbReference type="Pfam" id="PF01464">
    <property type="entry name" value="SLT"/>
    <property type="match status" value="1"/>
</dbReference>
<feature type="domain" description="Transglycosylase SLT" evidence="2">
    <location>
        <begin position="89"/>
        <end position="185"/>
    </location>
</feature>
<gene>
    <name evidence="3" type="ORF">FEZ63_11430</name>
</gene>
<dbReference type="Gene3D" id="1.10.530.10">
    <property type="match status" value="1"/>
</dbReference>
<sequence length="206" mass="21588">MTLQHFVRTMVVAGFGVAALGLISVAKAEGGEGASVIPPEAVAAVTQATVAEPEETASTAAGPAKAAVANLSFKSRTSDVLRASALRPLIARYALQHDVPYELADAVVRIESRYNAAARNGPNLGLTQVNFRTAQSLGYTGNAAGLFDAETNLRYGLKYLAQAYKLAGGNLCGAILRYQAGHRAQTMTNASRIYCSKVKTILAEAD</sequence>
<dbReference type="CDD" id="cd00254">
    <property type="entry name" value="LT-like"/>
    <property type="match status" value="1"/>
</dbReference>